<feature type="transmembrane region" description="Helical" evidence="1">
    <location>
        <begin position="90"/>
        <end position="109"/>
    </location>
</feature>
<feature type="domain" description="DUF2157" evidence="2">
    <location>
        <begin position="31"/>
        <end position="139"/>
    </location>
</feature>
<keyword evidence="1" id="KW-0812">Transmembrane</keyword>
<evidence type="ECO:0000256" key="1">
    <source>
        <dbReference type="SAM" id="Phobius"/>
    </source>
</evidence>
<gene>
    <name evidence="3" type="ORF">ABVV53_01515</name>
</gene>
<protein>
    <submittedName>
        <fullName evidence="3">DUF2157 domain-containing protein</fullName>
    </submittedName>
</protein>
<feature type="transmembrane region" description="Helical" evidence="1">
    <location>
        <begin position="60"/>
        <end position="78"/>
    </location>
</feature>
<evidence type="ECO:0000313" key="4">
    <source>
        <dbReference type="Proteomes" id="UP001548713"/>
    </source>
</evidence>
<feature type="transmembrane region" description="Helical" evidence="1">
    <location>
        <begin position="139"/>
        <end position="156"/>
    </location>
</feature>
<feature type="transmembrane region" description="Helical" evidence="1">
    <location>
        <begin position="33"/>
        <end position="54"/>
    </location>
</feature>
<organism evidence="3 4">
    <name type="scientific">Novosphingobium kalidii</name>
    <dbReference type="NCBI Taxonomy" id="3230299"/>
    <lineage>
        <taxon>Bacteria</taxon>
        <taxon>Pseudomonadati</taxon>
        <taxon>Pseudomonadota</taxon>
        <taxon>Alphaproteobacteria</taxon>
        <taxon>Sphingomonadales</taxon>
        <taxon>Sphingomonadaceae</taxon>
        <taxon>Novosphingobium</taxon>
    </lineage>
</organism>
<evidence type="ECO:0000313" key="3">
    <source>
        <dbReference type="EMBL" id="MET1754150.1"/>
    </source>
</evidence>
<comment type="caution">
    <text evidence="3">The sequence shown here is derived from an EMBL/GenBank/DDBJ whole genome shotgun (WGS) entry which is preliminary data.</text>
</comment>
<feature type="transmembrane region" description="Helical" evidence="1">
    <location>
        <begin position="247"/>
        <end position="269"/>
    </location>
</feature>
<dbReference type="Pfam" id="PF09925">
    <property type="entry name" value="DUF2157"/>
    <property type="match status" value="1"/>
</dbReference>
<feature type="transmembrane region" description="Helical" evidence="1">
    <location>
        <begin position="221"/>
        <end position="240"/>
    </location>
</feature>
<keyword evidence="4" id="KW-1185">Reference proteome</keyword>
<sequence length="301" mass="32600">MSRRVMPGRELAVLRAAGIIPKPAQWRKFLEQIALWLGTLALAAAVIFFFAFNWDDLGRLVKIGLAEAAILVALLACWQLDLDGGAGKAALTLGSLLVGALLALTGQIYQTGADTFELFAYWAALILPWVLIGRFAALWLVWLGLINTAVFLYFVLGRDEEPLLWALFVLNGLALVGWEIAHRAGLAWLRERWPARLIAMASAGSATVLILWAIVERSGGSAVLTTFAYLGWLTAIYAWYRGVRADLFMLAIGVLSLIVAVAAFLLLHLPNSGGVAFLFIGLIVIGLSAAGALWLKSVARE</sequence>
<feature type="transmembrane region" description="Helical" evidence="1">
    <location>
        <begin position="193"/>
        <end position="215"/>
    </location>
</feature>
<dbReference type="InterPro" id="IPR018677">
    <property type="entry name" value="DUF2157"/>
</dbReference>
<accession>A0ABV2CX33</accession>
<dbReference type="EMBL" id="JBEWLY010000004">
    <property type="protein sequence ID" value="MET1754150.1"/>
    <property type="molecule type" value="Genomic_DNA"/>
</dbReference>
<feature type="transmembrane region" description="Helical" evidence="1">
    <location>
        <begin position="162"/>
        <end position="181"/>
    </location>
</feature>
<feature type="transmembrane region" description="Helical" evidence="1">
    <location>
        <begin position="115"/>
        <end position="132"/>
    </location>
</feature>
<evidence type="ECO:0000259" key="2">
    <source>
        <dbReference type="Pfam" id="PF09925"/>
    </source>
</evidence>
<keyword evidence="1" id="KW-1133">Transmembrane helix</keyword>
<feature type="transmembrane region" description="Helical" evidence="1">
    <location>
        <begin position="275"/>
        <end position="295"/>
    </location>
</feature>
<dbReference type="RefSeq" id="WP_353982550.1">
    <property type="nucleotide sequence ID" value="NZ_JBEWLY010000004.1"/>
</dbReference>
<name>A0ABV2CX33_9SPHN</name>
<reference evidence="3 4" key="1">
    <citation type="submission" date="2024-07" db="EMBL/GenBank/DDBJ databases">
        <title>Novosphingobium kalidii RD2P27.</title>
        <authorList>
            <person name="Sun J.-Q."/>
        </authorList>
    </citation>
    <scope>NUCLEOTIDE SEQUENCE [LARGE SCALE GENOMIC DNA]</scope>
    <source>
        <strain evidence="3 4">RD2P27</strain>
    </source>
</reference>
<proteinExistence type="predicted"/>
<keyword evidence="1" id="KW-0472">Membrane</keyword>
<dbReference type="Proteomes" id="UP001548713">
    <property type="component" value="Unassembled WGS sequence"/>
</dbReference>